<evidence type="ECO:0000256" key="7">
    <source>
        <dbReference type="ARBA" id="ARBA00023136"/>
    </source>
</evidence>
<dbReference type="AlphaFoldDB" id="A0A6J1D1B4"/>
<feature type="domain" description="Cyclic nucleotide-binding" evidence="11">
    <location>
        <begin position="483"/>
        <end position="567"/>
    </location>
</feature>
<dbReference type="PANTHER" id="PTHR45651:SF5">
    <property type="entry name" value="CYCLIC NUCLEOTIDE-GATED ION CHANNEL 1"/>
    <property type="match status" value="1"/>
</dbReference>
<evidence type="ECO:0000256" key="2">
    <source>
        <dbReference type="ARBA" id="ARBA00010486"/>
    </source>
</evidence>
<evidence type="ECO:0000256" key="4">
    <source>
        <dbReference type="ARBA" id="ARBA00022692"/>
    </source>
</evidence>
<name>A0A6J1D1B4_MOMCH</name>
<dbReference type="GO" id="GO:0016020">
    <property type="term" value="C:membrane"/>
    <property type="evidence" value="ECO:0007669"/>
    <property type="project" value="InterPro"/>
</dbReference>
<evidence type="ECO:0000256" key="10">
    <source>
        <dbReference type="SAM" id="Phobius"/>
    </source>
</evidence>
<dbReference type="GO" id="GO:0005216">
    <property type="term" value="F:monoatomic ion channel activity"/>
    <property type="evidence" value="ECO:0007669"/>
    <property type="project" value="InterPro"/>
</dbReference>
<feature type="transmembrane region" description="Helical" evidence="10">
    <location>
        <begin position="256"/>
        <end position="277"/>
    </location>
</feature>
<dbReference type="CDD" id="cd00038">
    <property type="entry name" value="CAP_ED"/>
    <property type="match status" value="1"/>
</dbReference>
<keyword evidence="6" id="KW-0406">Ion transport</keyword>
<dbReference type="GO" id="GO:0012505">
    <property type="term" value="C:endomembrane system"/>
    <property type="evidence" value="ECO:0007669"/>
    <property type="project" value="UniProtKB-SubCell"/>
</dbReference>
<dbReference type="Proteomes" id="UP000504603">
    <property type="component" value="Unplaced"/>
</dbReference>
<feature type="transmembrane region" description="Helical" evidence="10">
    <location>
        <begin position="95"/>
        <end position="116"/>
    </location>
</feature>
<comment type="subcellular location">
    <subcellularLocation>
        <location evidence="1">Endomembrane system</location>
        <topology evidence="1">Multi-pass membrane protein</topology>
    </subcellularLocation>
</comment>
<dbReference type="Pfam" id="PF00520">
    <property type="entry name" value="Ion_trans"/>
    <property type="match status" value="1"/>
</dbReference>
<dbReference type="Gene3D" id="1.10.287.630">
    <property type="entry name" value="Helix hairpin bin"/>
    <property type="match status" value="1"/>
</dbReference>
<feature type="transmembrane region" description="Helical" evidence="10">
    <location>
        <begin position="375"/>
        <end position="397"/>
    </location>
</feature>
<dbReference type="Gene3D" id="2.60.120.10">
    <property type="entry name" value="Jelly Rolls"/>
    <property type="match status" value="1"/>
</dbReference>
<dbReference type="PROSITE" id="PS50042">
    <property type="entry name" value="CNMP_BINDING_3"/>
    <property type="match status" value="1"/>
</dbReference>
<dbReference type="OrthoDB" id="432483at2759"/>
<dbReference type="RefSeq" id="XP_022147438.1">
    <property type="nucleotide sequence ID" value="XM_022291746.1"/>
</dbReference>
<evidence type="ECO:0000313" key="12">
    <source>
        <dbReference type="Proteomes" id="UP000504603"/>
    </source>
</evidence>
<keyword evidence="8" id="KW-1071">Ligand-gated ion channel</keyword>
<keyword evidence="9" id="KW-0407">Ion channel</keyword>
<feature type="transmembrane region" description="Helical" evidence="10">
    <location>
        <begin position="185"/>
        <end position="206"/>
    </location>
</feature>
<keyword evidence="3" id="KW-0813">Transport</keyword>
<keyword evidence="4 10" id="KW-0812">Transmembrane</keyword>
<dbReference type="FunFam" id="1.10.287.630:FF:000003">
    <property type="entry name" value="Cyclic nucleotide-gated ion channel 1"/>
    <property type="match status" value="1"/>
</dbReference>
<reference evidence="13" key="1">
    <citation type="submission" date="2025-08" db="UniProtKB">
        <authorList>
            <consortium name="RefSeq"/>
        </authorList>
    </citation>
    <scope>IDENTIFICATION</scope>
    <source>
        <strain evidence="13">OHB3-1</strain>
    </source>
</reference>
<dbReference type="PANTHER" id="PTHR45651">
    <property type="entry name" value="CYCLIC NUCLEOTIDE-GATED ION CHANNEL 15-RELATED-RELATED"/>
    <property type="match status" value="1"/>
</dbReference>
<evidence type="ECO:0000256" key="8">
    <source>
        <dbReference type="ARBA" id="ARBA00023286"/>
    </source>
</evidence>
<organism evidence="12 13">
    <name type="scientific">Momordica charantia</name>
    <name type="common">Bitter gourd</name>
    <name type="synonym">Balsam pear</name>
    <dbReference type="NCBI Taxonomy" id="3673"/>
    <lineage>
        <taxon>Eukaryota</taxon>
        <taxon>Viridiplantae</taxon>
        <taxon>Streptophyta</taxon>
        <taxon>Embryophyta</taxon>
        <taxon>Tracheophyta</taxon>
        <taxon>Spermatophyta</taxon>
        <taxon>Magnoliopsida</taxon>
        <taxon>eudicotyledons</taxon>
        <taxon>Gunneridae</taxon>
        <taxon>Pentapetalae</taxon>
        <taxon>rosids</taxon>
        <taxon>fabids</taxon>
        <taxon>Cucurbitales</taxon>
        <taxon>Cucurbitaceae</taxon>
        <taxon>Momordiceae</taxon>
        <taxon>Momordica</taxon>
    </lineage>
</organism>
<dbReference type="InterPro" id="IPR005821">
    <property type="entry name" value="Ion_trans_dom"/>
</dbReference>
<keyword evidence="5 10" id="KW-1133">Transmembrane helix</keyword>
<keyword evidence="12" id="KW-1185">Reference proteome</keyword>
<dbReference type="SUPFAM" id="SSF81324">
    <property type="entry name" value="Voltage-gated potassium channels"/>
    <property type="match status" value="1"/>
</dbReference>
<evidence type="ECO:0000256" key="3">
    <source>
        <dbReference type="ARBA" id="ARBA00022448"/>
    </source>
</evidence>
<dbReference type="Gene3D" id="1.10.287.70">
    <property type="match status" value="1"/>
</dbReference>
<dbReference type="SMART" id="SM00100">
    <property type="entry name" value="cNMP"/>
    <property type="match status" value="1"/>
</dbReference>
<dbReference type="InterPro" id="IPR018490">
    <property type="entry name" value="cNMP-bd_dom_sf"/>
</dbReference>
<dbReference type="GeneID" id="111016363"/>
<dbReference type="InterPro" id="IPR000595">
    <property type="entry name" value="cNMP-bd_dom"/>
</dbReference>
<dbReference type="SUPFAM" id="SSF51206">
    <property type="entry name" value="cAMP-binding domain-like"/>
    <property type="match status" value="1"/>
</dbReference>
<evidence type="ECO:0000256" key="9">
    <source>
        <dbReference type="ARBA" id="ARBA00023303"/>
    </source>
</evidence>
<accession>A0A6J1D1B4</accession>
<evidence type="ECO:0000256" key="6">
    <source>
        <dbReference type="ARBA" id="ARBA00023065"/>
    </source>
</evidence>
<evidence type="ECO:0000256" key="1">
    <source>
        <dbReference type="ARBA" id="ARBA00004127"/>
    </source>
</evidence>
<comment type="similarity">
    <text evidence="2">Belongs to the cyclic nucleotide-gated cation channel (TC 1.A.1.5) family.</text>
</comment>
<proteinExistence type="inferred from homology"/>
<evidence type="ECO:0000256" key="5">
    <source>
        <dbReference type="ARBA" id="ARBA00022989"/>
    </source>
</evidence>
<dbReference type="KEGG" id="mcha:111016363"/>
<evidence type="ECO:0000313" key="13">
    <source>
        <dbReference type="RefSeq" id="XP_022147438.1"/>
    </source>
</evidence>
<sequence>MSKFMGSLKPKSLRFGYPTSDIHVRYGGYQNRSRLSPASILESIQRKISSASEGFRRMVANLGFKHEDDQSRKKPEFWKKILDPQKPFLQQWNKIFVLSCVLAVAVDPLFFYIPVMDRQHQCLTMDRLLMIIACVLRSFIDIFYLLHIIFEFRTGFLPPSLPVFGSGELVEDPAAIAKRYLSSNFIIDILSIIPLPQLLALVIIPAAKGPIPLKTKNFMKVAVLLQYLPRLFRIYPLYREVTRTSGILTETAWSGAAFNLLIYMLASHVVGAIWYLFSVEQESRCWHEACRKNNCNSKYLYCGDHSRPAYGFIKEYCPHKESEDDKTFNFGIYLEALKFRLTDQTTNFHSKFFYCFWWALRNVGSSGQNLQISNYLGELFFAVFIAILGLVLFALLISNIQKYLQSTTVKVEQMRINRRDAEHWMVHRMLPEDLRQRIRRYDQYKWQLNRGVNEEELISNLPKDLRRDIKRHLCLALLKKVPLFSSMDKQLLDAMCEYLKPVLFTEKSDILQEGDPVDMMLFIMKGNLATIITYGWKNDSHSDVLKAGDFCGEELVPWAMDPQSTSLPISTRTVKTLTEVEAFALKAKELQSVVSLFRFQRFNSQQFQLSVRFYSHQWKVWAAYKIQEAWHDYCERKRRGGGDSRFQGALAKTVGASASFGATLYASIFISHLLQVVQRDQHQQTSQLSRVMTLPPPPKPIERDFTILDL</sequence>
<dbReference type="InterPro" id="IPR014710">
    <property type="entry name" value="RmlC-like_jellyroll"/>
</dbReference>
<gene>
    <name evidence="13" type="primary">LOC111016363</name>
</gene>
<protein>
    <submittedName>
        <fullName evidence="13">Cyclic nucleotide-gated ion channel 1-like</fullName>
    </submittedName>
</protein>
<feature type="transmembrane region" description="Helical" evidence="10">
    <location>
        <begin position="128"/>
        <end position="150"/>
    </location>
</feature>
<evidence type="ECO:0000259" key="11">
    <source>
        <dbReference type="PROSITE" id="PS50042"/>
    </source>
</evidence>
<keyword evidence="7 10" id="KW-0472">Membrane</keyword>